<comment type="subunit">
    <text evidence="5">Component of the ribosomal small subunit (SSU) processome.</text>
</comment>
<dbReference type="PANTHER" id="PTHR12838">
    <property type="entry name" value="U3 SMALL NUCLEOLAR RNA-ASSOCIATED PROTEIN 11"/>
    <property type="match status" value="1"/>
</dbReference>
<evidence type="ECO:0000313" key="7">
    <source>
        <dbReference type="EMBL" id="KAK1441779.1"/>
    </source>
</evidence>
<dbReference type="Proteomes" id="UP001230268">
    <property type="component" value="Unassembled WGS sequence"/>
</dbReference>
<comment type="caution">
    <text evidence="7">The sequence shown here is derived from an EMBL/GenBank/DDBJ whole genome shotgun (WGS) entry which is preliminary data.</text>
</comment>
<feature type="compositionally biased region" description="Polar residues" evidence="6">
    <location>
        <begin position="175"/>
        <end position="192"/>
    </location>
</feature>
<reference evidence="7" key="1">
    <citation type="submission" date="2023-08" db="EMBL/GenBank/DDBJ databases">
        <title>Draft sequence of the Babesia gibsoni genome.</title>
        <authorList>
            <person name="Yamagishi J.Y."/>
            <person name="Xuan X.X."/>
        </authorList>
    </citation>
    <scope>NUCLEOTIDE SEQUENCE</scope>
    <source>
        <strain evidence="7">Azabu</strain>
    </source>
</reference>
<sequence>MTDGLKHVVHRRVHLERSQPLERRKKVGKFLEKKRDYKLRAERYHVMERRIRDLAAKTRFRNEDEFNFKMVHGKLGEDGVVVLPSKEAVAERKLDRKGKFKKTLSSIDQNRFVLKHRLNIKDKRVKKTMTDNATLLMDSGEHKVFDDSEESHNSDPEEASQGSDTSDREKDEGLVSSTSLERTAKSKTSQNAKKTRVPKRTPMSKEIQENLKIVGQTINEKRTDSQLQQKLDDERHLRSALYRKRQVRRVANTNTRVYPFERQK</sequence>
<dbReference type="GO" id="GO:0032040">
    <property type="term" value="C:small-subunit processome"/>
    <property type="evidence" value="ECO:0007669"/>
    <property type="project" value="UniProtKB-UniRule"/>
</dbReference>
<keyword evidence="3 5" id="KW-0698">rRNA processing</keyword>
<comment type="function">
    <text evidence="5">Involved in nucleolar processing of pre-18S ribosomal RNA.</text>
</comment>
<comment type="similarity">
    <text evidence="2 5">Belongs to the UTP11 family.</text>
</comment>
<dbReference type="PIRSF" id="PIRSF015952">
    <property type="entry name" value="U3snoRNP11"/>
    <property type="match status" value="1"/>
</dbReference>
<keyword evidence="4 5" id="KW-0539">Nucleus</keyword>
<evidence type="ECO:0000256" key="4">
    <source>
        <dbReference type="ARBA" id="ARBA00023242"/>
    </source>
</evidence>
<evidence type="ECO:0000256" key="2">
    <source>
        <dbReference type="ARBA" id="ARBA00008105"/>
    </source>
</evidence>
<dbReference type="GO" id="GO:0006364">
    <property type="term" value="P:rRNA processing"/>
    <property type="evidence" value="ECO:0007669"/>
    <property type="project" value="UniProtKB-UniRule"/>
</dbReference>
<dbReference type="Pfam" id="PF03998">
    <property type="entry name" value="Utp11"/>
    <property type="match status" value="1"/>
</dbReference>
<dbReference type="PANTHER" id="PTHR12838:SF0">
    <property type="entry name" value="U3 SMALL NUCLEOLAR RNA-ASSOCIATED PROTEIN 11-RELATED"/>
    <property type="match status" value="1"/>
</dbReference>
<comment type="subcellular location">
    <subcellularLocation>
        <location evidence="1 5">Nucleus</location>
        <location evidence="1 5">Nucleolus</location>
    </subcellularLocation>
</comment>
<protein>
    <recommendedName>
        <fullName evidence="5">U3 small nucleolar RNA-associated protein 11</fullName>
        <shortName evidence="5">U3 snoRNA-associated protein 11</shortName>
    </recommendedName>
</protein>
<accession>A0AAD8LGI3</accession>
<feature type="compositionally biased region" description="Basic and acidic residues" evidence="6">
    <location>
        <begin position="139"/>
        <end position="155"/>
    </location>
</feature>
<feature type="region of interest" description="Disordered" evidence="6">
    <location>
        <begin position="131"/>
        <end position="205"/>
    </location>
</feature>
<gene>
    <name evidence="7" type="ORF">BgAZ_501110</name>
</gene>
<evidence type="ECO:0000256" key="1">
    <source>
        <dbReference type="ARBA" id="ARBA00004604"/>
    </source>
</evidence>
<organism evidence="7 8">
    <name type="scientific">Babesia gibsoni</name>
    <dbReference type="NCBI Taxonomy" id="33632"/>
    <lineage>
        <taxon>Eukaryota</taxon>
        <taxon>Sar</taxon>
        <taxon>Alveolata</taxon>
        <taxon>Apicomplexa</taxon>
        <taxon>Aconoidasida</taxon>
        <taxon>Piroplasmida</taxon>
        <taxon>Babesiidae</taxon>
        <taxon>Babesia</taxon>
    </lineage>
</organism>
<dbReference type="EMBL" id="JAVEPI010000005">
    <property type="protein sequence ID" value="KAK1441779.1"/>
    <property type="molecule type" value="Genomic_DNA"/>
</dbReference>
<dbReference type="AlphaFoldDB" id="A0AAD8LGI3"/>
<evidence type="ECO:0000313" key="8">
    <source>
        <dbReference type="Proteomes" id="UP001230268"/>
    </source>
</evidence>
<evidence type="ECO:0000256" key="5">
    <source>
        <dbReference type="PIRNR" id="PIRNR015952"/>
    </source>
</evidence>
<evidence type="ECO:0000256" key="6">
    <source>
        <dbReference type="SAM" id="MobiDB-lite"/>
    </source>
</evidence>
<keyword evidence="8" id="KW-1185">Reference proteome</keyword>
<evidence type="ECO:0000256" key="3">
    <source>
        <dbReference type="ARBA" id="ARBA00022552"/>
    </source>
</evidence>
<name>A0AAD8LGI3_BABGI</name>
<proteinExistence type="inferred from homology"/>
<dbReference type="InterPro" id="IPR007144">
    <property type="entry name" value="SSU_processome_Utp11"/>
</dbReference>